<dbReference type="SUPFAM" id="SSF88946">
    <property type="entry name" value="Sigma2 domain of RNA polymerase sigma factors"/>
    <property type="match status" value="1"/>
</dbReference>
<organism evidence="2">
    <name type="scientific">Dyadobacter sp. 676</name>
    <dbReference type="NCBI Taxonomy" id="3088362"/>
    <lineage>
        <taxon>Bacteria</taxon>
        <taxon>Pseudomonadati</taxon>
        <taxon>Bacteroidota</taxon>
        <taxon>Cytophagia</taxon>
        <taxon>Cytophagales</taxon>
        <taxon>Spirosomataceae</taxon>
        <taxon>Dyadobacter</taxon>
    </lineage>
</organism>
<name>A0AAU8FLV8_9BACT</name>
<dbReference type="Pfam" id="PF04542">
    <property type="entry name" value="Sigma70_r2"/>
    <property type="match status" value="1"/>
</dbReference>
<dbReference type="InterPro" id="IPR007627">
    <property type="entry name" value="RNA_pol_sigma70_r2"/>
</dbReference>
<dbReference type="PANTHER" id="PTHR47756">
    <property type="entry name" value="BLL6612 PROTEIN-RELATED"/>
    <property type="match status" value="1"/>
</dbReference>
<dbReference type="GO" id="GO:0006352">
    <property type="term" value="P:DNA-templated transcription initiation"/>
    <property type="evidence" value="ECO:0007669"/>
    <property type="project" value="InterPro"/>
</dbReference>
<dbReference type="PANTHER" id="PTHR47756:SF2">
    <property type="entry name" value="BLL6612 PROTEIN"/>
    <property type="match status" value="1"/>
</dbReference>
<evidence type="ECO:0000259" key="1">
    <source>
        <dbReference type="Pfam" id="PF04542"/>
    </source>
</evidence>
<reference evidence="2" key="1">
    <citation type="submission" date="2024-06" db="EMBL/GenBank/DDBJ databases">
        <title>Sequencing and assembly of the genome of Dyadobacter sp. strain 676, a symbiont of Cyamopsis tetragonoloba.</title>
        <authorList>
            <person name="Guro P."/>
            <person name="Sazanova A."/>
            <person name="Kuznetsova I."/>
            <person name="Belimov A."/>
            <person name="Safronova V."/>
        </authorList>
    </citation>
    <scope>NUCLEOTIDE SEQUENCE</scope>
    <source>
        <strain evidence="2">676</strain>
    </source>
</reference>
<dbReference type="RefSeq" id="WP_353720281.1">
    <property type="nucleotide sequence ID" value="NZ_CP159289.1"/>
</dbReference>
<dbReference type="InterPro" id="IPR013325">
    <property type="entry name" value="RNA_pol_sigma_r2"/>
</dbReference>
<proteinExistence type="predicted"/>
<dbReference type="SUPFAM" id="SSF88659">
    <property type="entry name" value="Sigma3 and sigma4 domains of RNA polymerase sigma factors"/>
    <property type="match status" value="1"/>
</dbReference>
<accession>A0AAU8FLV8</accession>
<sequence length="221" mass="24899">MHNEPLILHLFRTEYRKIVSVLCRHFGFGEIELAEDIASDTFLVATQAWGIEGPPPNPTGWLYNTAKNKAKNYLHRLSIYEGKVVPRITAEAGGEVAFELDLTPENIIDSQLQMMFAVCHPAISEESQVGLALRILCGFGIQEVADAFLTSRDVINKRLTRAKERLRERGARIEMPPASEMDARLEPVLTPFICSLTKGIIRSPPTARCGRRFVWKRYGFA</sequence>
<dbReference type="InterPro" id="IPR013324">
    <property type="entry name" value="RNA_pol_sigma_r3/r4-like"/>
</dbReference>
<protein>
    <submittedName>
        <fullName evidence="2">Sigma factor</fullName>
    </submittedName>
</protein>
<dbReference type="Gene3D" id="1.10.1740.10">
    <property type="match status" value="1"/>
</dbReference>
<dbReference type="AlphaFoldDB" id="A0AAU8FLV8"/>
<dbReference type="EMBL" id="CP159289">
    <property type="protein sequence ID" value="XCH24974.1"/>
    <property type="molecule type" value="Genomic_DNA"/>
</dbReference>
<dbReference type="GO" id="GO:0003700">
    <property type="term" value="F:DNA-binding transcription factor activity"/>
    <property type="evidence" value="ECO:0007669"/>
    <property type="project" value="InterPro"/>
</dbReference>
<gene>
    <name evidence="2" type="ORF">ABV298_00660</name>
</gene>
<evidence type="ECO:0000313" key="2">
    <source>
        <dbReference type="EMBL" id="XCH24974.1"/>
    </source>
</evidence>
<feature type="domain" description="RNA polymerase sigma-70 region 2" evidence="1">
    <location>
        <begin position="10"/>
        <end position="76"/>
    </location>
</feature>